<comment type="caution">
    <text evidence="4">The sequence shown here is derived from an EMBL/GenBank/DDBJ whole genome shotgun (WGS) entry which is preliminary data.</text>
</comment>
<evidence type="ECO:0000259" key="2">
    <source>
        <dbReference type="Pfam" id="PF01370"/>
    </source>
</evidence>
<dbReference type="EMBL" id="LYXE01000096">
    <property type="protein sequence ID" value="PDV98517.1"/>
    <property type="molecule type" value="Genomic_DNA"/>
</dbReference>
<keyword evidence="5" id="KW-1185">Reference proteome</keyword>
<feature type="domain" description="DUF1731" evidence="3">
    <location>
        <begin position="263"/>
        <end position="309"/>
    </location>
</feature>
<dbReference type="InterPro" id="IPR013549">
    <property type="entry name" value="DUF1731"/>
</dbReference>
<dbReference type="NCBIfam" id="TIGR01777">
    <property type="entry name" value="yfcH"/>
    <property type="match status" value="1"/>
</dbReference>
<feature type="domain" description="NAD-dependent epimerase/dehydratase" evidence="2">
    <location>
        <begin position="7"/>
        <end position="227"/>
    </location>
</feature>
<dbReference type="InterPro" id="IPR010099">
    <property type="entry name" value="SDR39U1"/>
</dbReference>
<comment type="similarity">
    <text evidence="1">Belongs to the NAD(P)-dependent epimerase/dehydratase family. SDR39U1 subfamily.</text>
</comment>
<evidence type="ECO:0000313" key="5">
    <source>
        <dbReference type="Proteomes" id="UP000220922"/>
    </source>
</evidence>
<dbReference type="RefSeq" id="WP_097653459.1">
    <property type="nucleotide sequence ID" value="NZ_LYXE01000096.1"/>
</dbReference>
<proteinExistence type="inferred from homology"/>
<dbReference type="InterPro" id="IPR001509">
    <property type="entry name" value="Epimerase_deHydtase"/>
</dbReference>
<dbReference type="PANTHER" id="PTHR11092">
    <property type="entry name" value="SUGAR NUCLEOTIDE EPIMERASE RELATED"/>
    <property type="match status" value="1"/>
</dbReference>
<dbReference type="Gene3D" id="3.40.50.720">
    <property type="entry name" value="NAD(P)-binding Rossmann-like Domain"/>
    <property type="match status" value="1"/>
</dbReference>
<protein>
    <submittedName>
        <fullName evidence="4">TIGR01777 family protein</fullName>
    </submittedName>
</protein>
<sequence>MNTTKRIILTGATGLVGRKLFAALRERGYALVIFSRNPDAARRVLPGAAEYVAWSPAEDGPWAAAIDGAHAIINLAGAPISQGVIGVRWTPAYKEEILSSRVIGTRGLVKAIAAAQTRPTVLVNASAAGFYGYSTTATFDEDSAAGNDFVAKVSIAWEREAQRASEYGVRVAFIRTGIVLDPDAGALGQILIPFRVRAGGPIMPGSQYYSWIHPDDEIGLFLFALENEQISGPLNGTAPNPETNRDFSEILGKVIGSPSWLAVPEFSLRLTLGEMADLVVKGQRVVPNRAQKLGYQFAYPELRPALQDLLG</sequence>
<evidence type="ECO:0000313" key="4">
    <source>
        <dbReference type="EMBL" id="PDV98517.1"/>
    </source>
</evidence>
<dbReference type="InterPro" id="IPR036291">
    <property type="entry name" value="NAD(P)-bd_dom_sf"/>
</dbReference>
<evidence type="ECO:0000256" key="1">
    <source>
        <dbReference type="ARBA" id="ARBA00009353"/>
    </source>
</evidence>
<dbReference type="Proteomes" id="UP000220922">
    <property type="component" value="Unassembled WGS sequence"/>
</dbReference>
<accession>A0A2H3KKQ1</accession>
<dbReference type="SUPFAM" id="SSF51735">
    <property type="entry name" value="NAD(P)-binding Rossmann-fold domains"/>
    <property type="match status" value="1"/>
</dbReference>
<gene>
    <name evidence="4" type="ORF">A9Q02_15115</name>
</gene>
<dbReference type="Pfam" id="PF01370">
    <property type="entry name" value="Epimerase"/>
    <property type="match status" value="1"/>
</dbReference>
<dbReference type="AlphaFoldDB" id="A0A2H3KKQ1"/>
<evidence type="ECO:0000259" key="3">
    <source>
        <dbReference type="Pfam" id="PF08338"/>
    </source>
</evidence>
<dbReference type="Pfam" id="PF08338">
    <property type="entry name" value="DUF1731"/>
    <property type="match status" value="1"/>
</dbReference>
<dbReference type="CDD" id="cd05242">
    <property type="entry name" value="SDR_a8"/>
    <property type="match status" value="1"/>
</dbReference>
<organism evidence="4 5">
    <name type="scientific">Candidatus Chloroploca asiatica</name>
    <dbReference type="NCBI Taxonomy" id="1506545"/>
    <lineage>
        <taxon>Bacteria</taxon>
        <taxon>Bacillati</taxon>
        <taxon>Chloroflexota</taxon>
        <taxon>Chloroflexia</taxon>
        <taxon>Chloroflexales</taxon>
        <taxon>Chloroflexineae</taxon>
        <taxon>Oscillochloridaceae</taxon>
        <taxon>Candidatus Chloroploca</taxon>
    </lineage>
</organism>
<name>A0A2H3KKQ1_9CHLR</name>
<dbReference type="PANTHER" id="PTHR11092:SF0">
    <property type="entry name" value="EPIMERASE FAMILY PROTEIN SDR39U1"/>
    <property type="match status" value="1"/>
</dbReference>
<dbReference type="OrthoDB" id="9801773at2"/>
<reference evidence="4 5" key="1">
    <citation type="submission" date="2016-05" db="EMBL/GenBank/DDBJ databases">
        <authorList>
            <person name="Lavstsen T."/>
            <person name="Jespersen J.S."/>
        </authorList>
    </citation>
    <scope>NUCLEOTIDE SEQUENCE [LARGE SCALE GENOMIC DNA]</scope>
    <source>
        <strain evidence="4 5">B7-9</strain>
    </source>
</reference>